<evidence type="ECO:0000256" key="5">
    <source>
        <dbReference type="ARBA" id="ARBA00022842"/>
    </source>
</evidence>
<dbReference type="Gene3D" id="3.30.460.10">
    <property type="entry name" value="Beta Polymerase, domain 2"/>
    <property type="match status" value="1"/>
</dbReference>
<evidence type="ECO:0000313" key="9">
    <source>
        <dbReference type="EMBL" id="GFG37484.1"/>
    </source>
</evidence>
<comment type="caution">
    <text evidence="9">The sequence shown here is derived from an EMBL/GenBank/DDBJ whole genome shotgun (WGS) entry which is preliminary data.</text>
</comment>
<proteinExistence type="predicted"/>
<reference evidence="10" key="1">
    <citation type="submission" date="2020-01" db="EMBL/GenBank/DDBJ databases">
        <title>Draft genome sequence of the Termite Coptotermes fromosanus.</title>
        <authorList>
            <person name="Itakura S."/>
            <person name="Yosikawa Y."/>
            <person name="Umezawa K."/>
        </authorList>
    </citation>
    <scope>NUCLEOTIDE SEQUENCE [LARGE SCALE GENOMIC DNA]</scope>
</reference>
<dbReference type="FunCoup" id="A0A6L2PZ24">
    <property type="interactions" value="1538"/>
</dbReference>
<dbReference type="InParanoid" id="A0A6L2PZ24"/>
<sequence length="618" mass="70018">MWQNRNIPSLLIEVLEQKLYLCYTEPKPPPATHENQAATYKVSFENMVESRRNEAFRSILVQVQSEQSCSDLHKYCSQYGEVKGMHHYSLPGSLHFVLVEFMHKSDVDHILNASSYINKKEVVPVRSPFLWFRAPKKSLQQTLNSSQPPCLMEMNRNNTPTAAELRNWMQGADSFSDQILILHRATSLNDLGSRLRFLTARQIELAVMGLFPQVTVLPFGSSVNGFGKAACDLDLVLLADRETTDTSDCRLVFHAKTLLTNGRTQVQRHMETLGDVVQLLLPGCSHVRRILQARVPIIKYHQDLTGIECDLSMTNMSAVYMSELLYILGESDWRVRPLVFAVRRWAREIGLTNPTPGRWITNFSLTLLVLFYLQQRSKHQGPVLPTLNTMISLAGSGDRRVTSDGVNCTFIRDVSRLCQHMASSARTLPNRENLETLLIGFFEFYSSFDFSTHAISLNNGMSVPKPDHSPLYIANPLERGLNVSKNVSHDETERLRIEFRNTAWMLESVALTPDKSSVTASQKKAHEVWGLTALFEAPQIAAKGRNIFYIPARKVSAPRIMDVSELFQENIEGDTSKSTPVRDIPVESVDANKQQSEVQSRLKPTNKDVKVSSRLRRR</sequence>
<evidence type="ECO:0000256" key="1">
    <source>
        <dbReference type="ARBA" id="ARBA00001936"/>
    </source>
</evidence>
<feature type="compositionally biased region" description="Polar residues" evidence="6">
    <location>
        <begin position="591"/>
        <end position="603"/>
    </location>
</feature>
<dbReference type="InterPro" id="IPR054708">
    <property type="entry name" value="MTPAP-like_central"/>
</dbReference>
<dbReference type="Proteomes" id="UP000502823">
    <property type="component" value="Unassembled WGS sequence"/>
</dbReference>
<dbReference type="SUPFAM" id="SSF81631">
    <property type="entry name" value="PAP/OAS1 substrate-binding domain"/>
    <property type="match status" value="1"/>
</dbReference>
<evidence type="ECO:0000256" key="3">
    <source>
        <dbReference type="ARBA" id="ARBA00022679"/>
    </source>
</evidence>
<dbReference type="PANTHER" id="PTHR12271:SF133">
    <property type="entry name" value="POLY(A) RNA POLYMERASE, MITOCHONDRIAL"/>
    <property type="match status" value="1"/>
</dbReference>
<evidence type="ECO:0008006" key="11">
    <source>
        <dbReference type="Google" id="ProtNLM"/>
    </source>
</evidence>
<organism evidence="9 10">
    <name type="scientific">Coptotermes formosanus</name>
    <name type="common">Formosan subterranean termite</name>
    <dbReference type="NCBI Taxonomy" id="36987"/>
    <lineage>
        <taxon>Eukaryota</taxon>
        <taxon>Metazoa</taxon>
        <taxon>Ecdysozoa</taxon>
        <taxon>Arthropoda</taxon>
        <taxon>Hexapoda</taxon>
        <taxon>Insecta</taxon>
        <taxon>Pterygota</taxon>
        <taxon>Neoptera</taxon>
        <taxon>Polyneoptera</taxon>
        <taxon>Dictyoptera</taxon>
        <taxon>Blattodea</taxon>
        <taxon>Blattoidea</taxon>
        <taxon>Termitoidae</taxon>
        <taxon>Rhinotermitidae</taxon>
        <taxon>Coptotermes</taxon>
    </lineage>
</organism>
<feature type="region of interest" description="Disordered" evidence="6">
    <location>
        <begin position="574"/>
        <end position="618"/>
    </location>
</feature>
<accession>A0A6L2PZ24</accession>
<keyword evidence="5" id="KW-0460">Magnesium</keyword>
<evidence type="ECO:0000259" key="7">
    <source>
        <dbReference type="Pfam" id="PF03828"/>
    </source>
</evidence>
<keyword evidence="3" id="KW-0808">Transferase</keyword>
<dbReference type="InterPro" id="IPR002058">
    <property type="entry name" value="PAP_assoc"/>
</dbReference>
<dbReference type="Gene3D" id="1.10.1410.10">
    <property type="match status" value="1"/>
</dbReference>
<protein>
    <recommendedName>
        <fullName evidence="11">RL domain-containing protein</fullName>
    </recommendedName>
</protein>
<evidence type="ECO:0000313" key="10">
    <source>
        <dbReference type="Proteomes" id="UP000502823"/>
    </source>
</evidence>
<dbReference type="CDD" id="cd05402">
    <property type="entry name" value="NT_PAP_TUTase"/>
    <property type="match status" value="1"/>
</dbReference>
<feature type="domain" description="PAP-associated" evidence="7">
    <location>
        <begin position="433"/>
        <end position="469"/>
    </location>
</feature>
<dbReference type="GO" id="GO:1990817">
    <property type="term" value="F:poly(A) RNA polymerase activity"/>
    <property type="evidence" value="ECO:0007669"/>
    <property type="project" value="TreeGrafter"/>
</dbReference>
<evidence type="ECO:0000256" key="6">
    <source>
        <dbReference type="SAM" id="MobiDB-lite"/>
    </source>
</evidence>
<dbReference type="PANTHER" id="PTHR12271">
    <property type="entry name" value="POLY A POLYMERASE CID PAP -RELATED"/>
    <property type="match status" value="1"/>
</dbReference>
<dbReference type="EMBL" id="BLKM01000702">
    <property type="protein sequence ID" value="GFG37484.1"/>
    <property type="molecule type" value="Genomic_DNA"/>
</dbReference>
<dbReference type="OrthoDB" id="434989at2759"/>
<dbReference type="SUPFAM" id="SSF81301">
    <property type="entry name" value="Nucleotidyltransferase"/>
    <property type="match status" value="1"/>
</dbReference>
<dbReference type="GO" id="GO:0046872">
    <property type="term" value="F:metal ion binding"/>
    <property type="evidence" value="ECO:0007669"/>
    <property type="project" value="UniProtKB-KW"/>
</dbReference>
<evidence type="ECO:0000256" key="4">
    <source>
        <dbReference type="ARBA" id="ARBA00022723"/>
    </source>
</evidence>
<comment type="cofactor">
    <cofactor evidence="2">
        <name>Mg(2+)</name>
        <dbReference type="ChEBI" id="CHEBI:18420"/>
    </cofactor>
</comment>
<evidence type="ECO:0000256" key="2">
    <source>
        <dbReference type="ARBA" id="ARBA00001946"/>
    </source>
</evidence>
<dbReference type="AlphaFoldDB" id="A0A6L2PZ24"/>
<keyword evidence="10" id="KW-1185">Reference proteome</keyword>
<name>A0A6L2PZ24_COPFO</name>
<dbReference type="Pfam" id="PF22600">
    <property type="entry name" value="MTPAP-like_central"/>
    <property type="match status" value="1"/>
</dbReference>
<keyword evidence="4" id="KW-0479">Metal-binding</keyword>
<dbReference type="GO" id="GO:0031123">
    <property type="term" value="P:RNA 3'-end processing"/>
    <property type="evidence" value="ECO:0007669"/>
    <property type="project" value="TreeGrafter"/>
</dbReference>
<comment type="cofactor">
    <cofactor evidence="1">
        <name>Mn(2+)</name>
        <dbReference type="ChEBI" id="CHEBI:29035"/>
    </cofactor>
</comment>
<evidence type="ECO:0000259" key="8">
    <source>
        <dbReference type="Pfam" id="PF22600"/>
    </source>
</evidence>
<dbReference type="InterPro" id="IPR043519">
    <property type="entry name" value="NT_sf"/>
</dbReference>
<feature type="domain" description="Poly(A) RNA polymerase mitochondrial-like central palm" evidence="8">
    <location>
        <begin position="175"/>
        <end position="327"/>
    </location>
</feature>
<dbReference type="Pfam" id="PF03828">
    <property type="entry name" value="PAP_assoc"/>
    <property type="match status" value="1"/>
</dbReference>
<gene>
    <name evidence="9" type="ORF">Cfor_09547</name>
</gene>